<dbReference type="PROSITE" id="PS00018">
    <property type="entry name" value="EF_HAND_1"/>
    <property type="match status" value="1"/>
</dbReference>
<evidence type="ECO:0000313" key="1">
    <source>
        <dbReference type="EMBL" id="WRQ90025.1"/>
    </source>
</evidence>
<dbReference type="InterPro" id="IPR011992">
    <property type="entry name" value="EF-hand-dom_pair"/>
</dbReference>
<protein>
    <recommendedName>
        <fullName evidence="3">EF-hand domain-containing protein</fullName>
    </recommendedName>
</protein>
<gene>
    <name evidence="1" type="ORF">K1X11_011455</name>
</gene>
<proteinExistence type="predicted"/>
<dbReference type="SUPFAM" id="SSF47473">
    <property type="entry name" value="EF-hand"/>
    <property type="match status" value="1"/>
</dbReference>
<reference evidence="1 2" key="2">
    <citation type="submission" date="2023-12" db="EMBL/GenBank/DDBJ databases">
        <title>Description of an unclassified Opitutus bacterium of Verrucomicrobiota.</title>
        <authorList>
            <person name="Zhang D.-F."/>
        </authorList>
    </citation>
    <scope>NUCLEOTIDE SEQUENCE [LARGE SCALE GENOMIC DNA]</scope>
    <source>
        <strain evidence="1 2">WL0086</strain>
    </source>
</reference>
<name>A0ABZ1CED2_9BACT</name>
<sequence length="68" mass="7251">MPPPPPPPPHRGHPLMLVFDADGDGILSAVEIAAAPSVLQGLDTDHDGLLVEEELMAVLPPPRPPRHR</sequence>
<accession>A0ABZ1CED2</accession>
<dbReference type="Gene3D" id="1.10.238.10">
    <property type="entry name" value="EF-hand"/>
    <property type="match status" value="1"/>
</dbReference>
<reference evidence="1 2" key="1">
    <citation type="submission" date="2021-08" db="EMBL/GenBank/DDBJ databases">
        <authorList>
            <person name="Zhang D."/>
            <person name="Zhang A."/>
            <person name="Wang L."/>
        </authorList>
    </citation>
    <scope>NUCLEOTIDE SEQUENCE [LARGE SCALE GENOMIC DNA]</scope>
    <source>
        <strain evidence="1 2">WL0086</strain>
    </source>
</reference>
<dbReference type="Proteomes" id="UP000738431">
    <property type="component" value="Chromosome"/>
</dbReference>
<dbReference type="InterPro" id="IPR018247">
    <property type="entry name" value="EF_Hand_1_Ca_BS"/>
</dbReference>
<dbReference type="EMBL" id="CP139781">
    <property type="protein sequence ID" value="WRQ90025.1"/>
    <property type="molecule type" value="Genomic_DNA"/>
</dbReference>
<organism evidence="1 2">
    <name type="scientific">Actomonas aquatica</name>
    <dbReference type="NCBI Taxonomy" id="2866162"/>
    <lineage>
        <taxon>Bacteria</taxon>
        <taxon>Pseudomonadati</taxon>
        <taxon>Verrucomicrobiota</taxon>
        <taxon>Opitutia</taxon>
        <taxon>Opitutales</taxon>
        <taxon>Opitutaceae</taxon>
        <taxon>Actomonas</taxon>
    </lineage>
</organism>
<evidence type="ECO:0008006" key="3">
    <source>
        <dbReference type="Google" id="ProtNLM"/>
    </source>
</evidence>
<keyword evidence="2" id="KW-1185">Reference proteome</keyword>
<evidence type="ECO:0000313" key="2">
    <source>
        <dbReference type="Proteomes" id="UP000738431"/>
    </source>
</evidence>
<dbReference type="RefSeq" id="WP_221032051.1">
    <property type="nucleotide sequence ID" value="NZ_CP139781.1"/>
</dbReference>